<keyword evidence="4" id="KW-0067">ATP-binding</keyword>
<dbReference type="Pfam" id="PF00270">
    <property type="entry name" value="DEAD"/>
    <property type="match status" value="1"/>
</dbReference>
<evidence type="ECO:0000313" key="12">
    <source>
        <dbReference type="Proteomes" id="UP000477083"/>
    </source>
</evidence>
<evidence type="ECO:0000259" key="9">
    <source>
        <dbReference type="PROSITE" id="PS51194"/>
    </source>
</evidence>
<feature type="short sequence motif" description="Q motif" evidence="6">
    <location>
        <begin position="40"/>
        <end position="68"/>
    </location>
</feature>
<dbReference type="GO" id="GO:0005829">
    <property type="term" value="C:cytosol"/>
    <property type="evidence" value="ECO:0007669"/>
    <property type="project" value="TreeGrafter"/>
</dbReference>
<accession>A0A6L8VF04</accession>
<keyword evidence="1" id="KW-0547">Nucleotide-binding</keyword>
<dbReference type="InterPro" id="IPR014001">
    <property type="entry name" value="Helicase_ATP-bd"/>
</dbReference>
<dbReference type="OrthoDB" id="9805696at2"/>
<keyword evidence="3 11" id="KW-0347">Helicase</keyword>
<dbReference type="CDD" id="cd00268">
    <property type="entry name" value="DEADc"/>
    <property type="match status" value="1"/>
</dbReference>
<dbReference type="SMART" id="SM00490">
    <property type="entry name" value="HELICc"/>
    <property type="match status" value="1"/>
</dbReference>
<dbReference type="InterPro" id="IPR001650">
    <property type="entry name" value="Helicase_C-like"/>
</dbReference>
<dbReference type="PROSITE" id="PS51195">
    <property type="entry name" value="Q_MOTIF"/>
    <property type="match status" value="1"/>
</dbReference>
<dbReference type="InterPro" id="IPR044742">
    <property type="entry name" value="DEAD/DEAH_RhlB"/>
</dbReference>
<dbReference type="PANTHER" id="PTHR47959">
    <property type="entry name" value="ATP-DEPENDENT RNA HELICASE RHLE-RELATED"/>
    <property type="match status" value="1"/>
</dbReference>
<evidence type="ECO:0000259" key="10">
    <source>
        <dbReference type="PROSITE" id="PS51195"/>
    </source>
</evidence>
<name>A0A6L8VF04_9RHOB</name>
<dbReference type="CDD" id="cd18787">
    <property type="entry name" value="SF2_C_DEAD"/>
    <property type="match status" value="1"/>
</dbReference>
<dbReference type="GO" id="GO:0003676">
    <property type="term" value="F:nucleic acid binding"/>
    <property type="evidence" value="ECO:0007669"/>
    <property type="project" value="InterPro"/>
</dbReference>
<dbReference type="SMART" id="SM00487">
    <property type="entry name" value="DEXDc"/>
    <property type="match status" value="1"/>
</dbReference>
<evidence type="ECO:0000256" key="4">
    <source>
        <dbReference type="ARBA" id="ARBA00022840"/>
    </source>
</evidence>
<reference evidence="11 12" key="1">
    <citation type="submission" date="2020-01" db="EMBL/GenBank/DDBJ databases">
        <title>Frigidibacter albus SP32T (=CGMCC 1.13995T).</title>
        <authorList>
            <person name="Liao X."/>
        </authorList>
    </citation>
    <scope>NUCLEOTIDE SEQUENCE [LARGE SCALE GENOMIC DNA]</scope>
    <source>
        <strain evidence="11 12">SP32</strain>
    </source>
</reference>
<dbReference type="Pfam" id="PF00271">
    <property type="entry name" value="Helicase_C"/>
    <property type="match status" value="1"/>
</dbReference>
<feature type="region of interest" description="Disordered" evidence="7">
    <location>
        <begin position="412"/>
        <end position="469"/>
    </location>
</feature>
<sequence>MSRQGSSGHVCPRPAALPRSLPGLTFAAPPPAHTTDKPLENFDNLGLSKQVLENLAAMGLTKPTPIQAEAIPYIVKGRDLLGLAQTGTGKTAAFGLPMVTRLIEYGKRPTPKSVRALILAPTRELATQISDNITAYADGTPIRVFRIVGGASINVQVEKLKRGVDVLIATPGRLMDLLDRGALTLADTKYLVLDEADQMLDIGFIHTLRQIARLLPRDRQTLLFSATMPKLMEELADSYLTDPVRVAVDPPGRAAEKITQGVHFTNQGDKAKLLADYVAKHPGELALVFGRTKHGSEKLMKLLDSWGFSVGAIHGNKSQGQRERTLAQFRAGEIKVLVATDVAARGLDIPDVRHVYNYDLPNVPENYVHRIGRTARAGKDGKAVAFCSPLEVGDLRAIEKAMKAPIPVIGGEVPVAQTPQPGARPQRKPGQKPSGAPKQGGYGKPMAADGARKRPAKRPSRRPRSEQAA</sequence>
<feature type="domain" description="DEAD-box RNA helicase Q" evidence="10">
    <location>
        <begin position="40"/>
        <end position="68"/>
    </location>
</feature>
<dbReference type="AlphaFoldDB" id="A0A6L8VF04"/>
<dbReference type="PROSITE" id="PS51192">
    <property type="entry name" value="HELICASE_ATP_BIND_1"/>
    <property type="match status" value="1"/>
</dbReference>
<protein>
    <submittedName>
        <fullName evidence="11">DEAD/DEAH box helicase</fullName>
    </submittedName>
</protein>
<dbReference type="PROSITE" id="PS51194">
    <property type="entry name" value="HELICASE_CTER"/>
    <property type="match status" value="1"/>
</dbReference>
<evidence type="ECO:0000256" key="3">
    <source>
        <dbReference type="ARBA" id="ARBA00022806"/>
    </source>
</evidence>
<dbReference type="InterPro" id="IPR011545">
    <property type="entry name" value="DEAD/DEAH_box_helicase_dom"/>
</dbReference>
<dbReference type="GO" id="GO:0003724">
    <property type="term" value="F:RNA helicase activity"/>
    <property type="evidence" value="ECO:0007669"/>
    <property type="project" value="InterPro"/>
</dbReference>
<dbReference type="InterPro" id="IPR027417">
    <property type="entry name" value="P-loop_NTPase"/>
</dbReference>
<gene>
    <name evidence="11" type="ORF">GS660_07480</name>
</gene>
<keyword evidence="2" id="KW-0378">Hydrolase</keyword>
<feature type="domain" description="Helicase ATP-binding" evidence="8">
    <location>
        <begin position="71"/>
        <end position="246"/>
    </location>
</feature>
<dbReference type="Proteomes" id="UP000477083">
    <property type="component" value="Unassembled WGS sequence"/>
</dbReference>
<dbReference type="SUPFAM" id="SSF52540">
    <property type="entry name" value="P-loop containing nucleoside triphosphate hydrolases"/>
    <property type="match status" value="1"/>
</dbReference>
<feature type="compositionally biased region" description="Basic residues" evidence="7">
    <location>
        <begin position="453"/>
        <end position="462"/>
    </location>
</feature>
<evidence type="ECO:0000259" key="8">
    <source>
        <dbReference type="PROSITE" id="PS51192"/>
    </source>
</evidence>
<evidence type="ECO:0000256" key="1">
    <source>
        <dbReference type="ARBA" id="ARBA00022741"/>
    </source>
</evidence>
<evidence type="ECO:0000313" key="11">
    <source>
        <dbReference type="EMBL" id="MZQ88938.1"/>
    </source>
</evidence>
<organism evidence="11 12">
    <name type="scientific">Frigidibacter albus</name>
    <dbReference type="NCBI Taxonomy" id="1465486"/>
    <lineage>
        <taxon>Bacteria</taxon>
        <taxon>Pseudomonadati</taxon>
        <taxon>Pseudomonadota</taxon>
        <taxon>Alphaproteobacteria</taxon>
        <taxon>Rhodobacterales</taxon>
        <taxon>Paracoccaceae</taxon>
        <taxon>Frigidibacter</taxon>
    </lineage>
</organism>
<dbReference type="GO" id="GO:0016787">
    <property type="term" value="F:hydrolase activity"/>
    <property type="evidence" value="ECO:0007669"/>
    <property type="project" value="UniProtKB-KW"/>
</dbReference>
<feature type="domain" description="Helicase C-terminal" evidence="9">
    <location>
        <begin position="273"/>
        <end position="421"/>
    </location>
</feature>
<keyword evidence="12" id="KW-1185">Reference proteome</keyword>
<comment type="caution">
    <text evidence="11">The sequence shown here is derived from an EMBL/GenBank/DDBJ whole genome shotgun (WGS) entry which is preliminary data.</text>
</comment>
<dbReference type="Gene3D" id="3.40.50.300">
    <property type="entry name" value="P-loop containing nucleotide triphosphate hydrolases"/>
    <property type="match status" value="2"/>
</dbReference>
<comment type="similarity">
    <text evidence="5">Belongs to the DEAD box helicase family.</text>
</comment>
<evidence type="ECO:0000256" key="6">
    <source>
        <dbReference type="PROSITE-ProRule" id="PRU00552"/>
    </source>
</evidence>
<proteinExistence type="inferred from homology"/>
<evidence type="ECO:0000256" key="2">
    <source>
        <dbReference type="ARBA" id="ARBA00022801"/>
    </source>
</evidence>
<evidence type="ECO:0000256" key="7">
    <source>
        <dbReference type="SAM" id="MobiDB-lite"/>
    </source>
</evidence>
<dbReference type="InterPro" id="IPR050079">
    <property type="entry name" value="DEAD_box_RNA_helicase"/>
</dbReference>
<dbReference type="InterPro" id="IPR014014">
    <property type="entry name" value="RNA_helicase_DEAD_Q_motif"/>
</dbReference>
<dbReference type="GO" id="GO:0005524">
    <property type="term" value="F:ATP binding"/>
    <property type="evidence" value="ECO:0007669"/>
    <property type="project" value="UniProtKB-KW"/>
</dbReference>
<dbReference type="EMBL" id="WWNR01000004">
    <property type="protein sequence ID" value="MZQ88938.1"/>
    <property type="molecule type" value="Genomic_DNA"/>
</dbReference>
<evidence type="ECO:0000256" key="5">
    <source>
        <dbReference type="ARBA" id="ARBA00038437"/>
    </source>
</evidence>
<dbReference type="PANTHER" id="PTHR47959:SF13">
    <property type="entry name" value="ATP-DEPENDENT RNA HELICASE RHLE"/>
    <property type="match status" value="1"/>
</dbReference>